<dbReference type="Pfam" id="PF12660">
    <property type="entry name" value="zf-TFIIIC"/>
    <property type="match status" value="1"/>
</dbReference>
<name>H2AQ21_KAZAF</name>
<dbReference type="GO" id="GO:0001002">
    <property type="term" value="F:RNA polymerase III type 1 promoter sequence-specific DNA binding"/>
    <property type="evidence" value="ECO:0007669"/>
    <property type="project" value="EnsemblFungi"/>
</dbReference>
<dbReference type="AlphaFoldDB" id="H2AQ21"/>
<evidence type="ECO:0000313" key="3">
    <source>
        <dbReference type="Proteomes" id="UP000005220"/>
    </source>
</evidence>
<dbReference type="OrthoDB" id="6021743at2759"/>
<dbReference type="FunCoup" id="H2AQ21">
    <property type="interactions" value="29"/>
</dbReference>
<reference evidence="2 3" key="1">
    <citation type="journal article" date="2011" name="Proc. Natl. Acad. Sci. U.S.A.">
        <title>Evolutionary erosion of yeast sex chromosomes by mating-type switching accidents.</title>
        <authorList>
            <person name="Gordon J.L."/>
            <person name="Armisen D."/>
            <person name="Proux-Wera E."/>
            <person name="Oheigeartaigh S.S."/>
            <person name="Byrne K.P."/>
            <person name="Wolfe K.H."/>
        </authorList>
    </citation>
    <scope>NUCLEOTIDE SEQUENCE [LARGE SCALE GENOMIC DNA]</scope>
    <source>
        <strain evidence="3">ATCC 22294 / BCRC 22015 / CBS 2517 / CECT 1963 / NBRC 1671 / NRRL Y-8276</strain>
    </source>
</reference>
<dbReference type="EMBL" id="HE650822">
    <property type="protein sequence ID" value="CCF56471.1"/>
    <property type="molecule type" value="Genomic_DNA"/>
</dbReference>
<sequence length="583" mass="67124">MKQLRDLIIPRKDLQDWDDNITWVKDGSIYITTVPELTKANPVYTSEVNYHSKNLFHLKELPLELANKFEFEQASRNALLNSIPNSNVRLCRVAKMDLNYVAILTNNCNVTVFDPAGNAVVNLDEPDRSVESRAYHSVDWSPQDEYIAVGNEMNEIVIFEMKQEDQTVKFNHFKTIQLDAGIENAWVTNIKWYENGRILAVLSNNAVYCINERNWEASLISSPGRYKIIDIQIVGENYVVISMVGVILRVDLRTMNTFHLETGLKSESKIIPIINTENIILLSNNSSCKIDIGASTPTISNDDVISPYLEKKFKKWNDVWNEFNKHETTLSIYGISLSPDKFSVAILYNIERVSIKYLITSERQYNITFIPLSDNWKISRFAKGFAWYQTYSIYNNKLPIIENAVDTSSTKFDTNTDFNSYLKTILNDEKMNYMRFFNFTREHPKIDVFRKTIYEYAIANKDLFTNDLDIACFESLASILHLDCPIHLSNSIPIKSDFIQESFNFGSNSDNPDVITAEGGNNWRRCSVTLLPILTTEVKICPMSKQRVISLEQSENLNEFGWFTRTLLQVFNDVSVYCGTDMQ</sequence>
<dbReference type="GO" id="GO:0008301">
    <property type="term" value="F:DNA binding, bending"/>
    <property type="evidence" value="ECO:0007669"/>
    <property type="project" value="EnsemblFungi"/>
</dbReference>
<feature type="domain" description="Transcription factor IIIC putative zinc-finger" evidence="1">
    <location>
        <begin position="515"/>
        <end position="581"/>
    </location>
</feature>
<dbReference type="KEGG" id="kaf:KAFR_0B01720"/>
<proteinExistence type="predicted"/>
<dbReference type="SUPFAM" id="SSF69322">
    <property type="entry name" value="Tricorn protease domain 2"/>
    <property type="match status" value="1"/>
</dbReference>
<dbReference type="InParanoid" id="H2AQ21"/>
<dbReference type="GO" id="GO:0001003">
    <property type="term" value="F:RNA polymerase III type 2 promoter sequence-specific DNA binding"/>
    <property type="evidence" value="ECO:0007669"/>
    <property type="project" value="EnsemblFungi"/>
</dbReference>
<dbReference type="Proteomes" id="UP000005220">
    <property type="component" value="Chromosome 2"/>
</dbReference>
<organism evidence="2 3">
    <name type="scientific">Kazachstania africana (strain ATCC 22294 / BCRC 22015 / CBS 2517 / CECT 1963 / NBRC 1671 / NRRL Y-8276)</name>
    <name type="common">Yeast</name>
    <name type="synonym">Kluyveromyces africanus</name>
    <dbReference type="NCBI Taxonomy" id="1071382"/>
    <lineage>
        <taxon>Eukaryota</taxon>
        <taxon>Fungi</taxon>
        <taxon>Dikarya</taxon>
        <taxon>Ascomycota</taxon>
        <taxon>Saccharomycotina</taxon>
        <taxon>Saccharomycetes</taxon>
        <taxon>Saccharomycetales</taxon>
        <taxon>Saccharomycetaceae</taxon>
        <taxon>Kazachstania</taxon>
    </lineage>
</organism>
<protein>
    <recommendedName>
        <fullName evidence="1">Transcription factor IIIC putative zinc-finger domain-containing protein</fullName>
    </recommendedName>
</protein>
<evidence type="ECO:0000313" key="2">
    <source>
        <dbReference type="EMBL" id="CCF56471.1"/>
    </source>
</evidence>
<dbReference type="STRING" id="1071382.H2AQ21"/>
<gene>
    <name evidence="2" type="primary">KAFR0B01720</name>
    <name evidence="2" type="ORF">KAFR_0B01720</name>
</gene>
<dbReference type="Gene3D" id="2.130.10.10">
    <property type="entry name" value="YVTN repeat-like/Quinoprotein amine dehydrogenase"/>
    <property type="match status" value="1"/>
</dbReference>
<evidence type="ECO:0000259" key="1">
    <source>
        <dbReference type="Pfam" id="PF12660"/>
    </source>
</evidence>
<keyword evidence="3" id="KW-1185">Reference proteome</keyword>
<dbReference type="eggNOG" id="ENOG502RFBH">
    <property type="taxonomic scope" value="Eukaryota"/>
</dbReference>
<dbReference type="InterPro" id="IPR024764">
    <property type="entry name" value="TFIIIC_Znf"/>
</dbReference>
<dbReference type="InterPro" id="IPR015943">
    <property type="entry name" value="WD40/YVTN_repeat-like_dom_sf"/>
</dbReference>
<dbReference type="HOGENOM" id="CLU_033367_0_0_1"/>
<dbReference type="GO" id="GO:0000127">
    <property type="term" value="C:transcription factor TFIIIC complex"/>
    <property type="evidence" value="ECO:0007669"/>
    <property type="project" value="EnsemblFungi"/>
</dbReference>
<dbReference type="GO" id="GO:0042791">
    <property type="term" value="P:5S class rRNA transcription by RNA polymerase III"/>
    <property type="evidence" value="ECO:0007669"/>
    <property type="project" value="EnsemblFungi"/>
</dbReference>
<accession>H2AQ21</accession>
<dbReference type="RefSeq" id="XP_003955606.1">
    <property type="nucleotide sequence ID" value="XM_003955557.1"/>
</dbReference>
<dbReference type="GeneID" id="13882774"/>